<dbReference type="Pfam" id="PF00441">
    <property type="entry name" value="Acyl-CoA_dh_1"/>
    <property type="match status" value="1"/>
</dbReference>
<dbReference type="STRING" id="2518989.IMCC3088_1223"/>
<dbReference type="Gene3D" id="1.10.540.10">
    <property type="entry name" value="Acyl-CoA dehydrogenase/oxidase, N-terminal domain"/>
    <property type="match status" value="1"/>
</dbReference>
<dbReference type="GO" id="GO:0005886">
    <property type="term" value="C:plasma membrane"/>
    <property type="evidence" value="ECO:0007669"/>
    <property type="project" value="TreeGrafter"/>
</dbReference>
<evidence type="ECO:0000313" key="11">
    <source>
        <dbReference type="Proteomes" id="UP000005615"/>
    </source>
</evidence>
<dbReference type="Gene3D" id="1.20.140.10">
    <property type="entry name" value="Butyryl-CoA Dehydrogenase, subunit A, domain 3"/>
    <property type="match status" value="1"/>
</dbReference>
<keyword evidence="3 6" id="KW-0285">Flavoprotein</keyword>
<dbReference type="InterPro" id="IPR046373">
    <property type="entry name" value="Acyl-CoA_Oxase/DH_mid-dom_sf"/>
</dbReference>
<dbReference type="InterPro" id="IPR037069">
    <property type="entry name" value="AcylCoA_DH/ox_N_sf"/>
</dbReference>
<gene>
    <name evidence="10" type="ORF">IMCC3088_1223</name>
</gene>
<dbReference type="RefSeq" id="WP_009575519.1">
    <property type="nucleotide sequence ID" value="NZ_AEIG01000028.1"/>
</dbReference>
<sequence length="394" mass="43557">MNTEFNDAQRALRDEFRAYMRTLMTPELKTELQLSTEGGGPLWRQAMRQMGADGWIGLGWPLEWGGRGYGPIEQYIFIEEVTRAGLPFPYLTTESIGPAIAEFGSDHLKQTILPGILRGELVVGIGYSEPHAGTDMAALKTRAVREGDEYVISGQKVYTSLAHFADYIFLAVRTGDPETHPRHKGISILLMPSDAEGFSHTPIHTVADGETNTTYYDNVRVPADNLIGPENGGWGVVVSQLNRERLTLMNPGTANLMYQHTLEHASKTKTPDGTALIDQARIQRLLASIYVQLRALQLDCRKQAWAIANNTLDVADASAIKVYGYEAFLHCYRSMLEVLGPNGSIKRNSFGALVEGQLELIYRAVPVYGFAGGTNEIQRDLISQFGLGLPRAKR</sequence>
<dbReference type="SUPFAM" id="SSF47203">
    <property type="entry name" value="Acyl-CoA dehydrogenase C-terminal domain-like"/>
    <property type="match status" value="1"/>
</dbReference>
<dbReference type="AlphaFoldDB" id="F3L1C9"/>
<keyword evidence="11" id="KW-1185">Reference proteome</keyword>
<dbReference type="PANTHER" id="PTHR43292:SF3">
    <property type="entry name" value="ACYL-COA DEHYDROGENASE FADE29"/>
    <property type="match status" value="1"/>
</dbReference>
<keyword evidence="4 6" id="KW-0274">FAD</keyword>
<accession>F3L1C9</accession>
<dbReference type="InterPro" id="IPR009075">
    <property type="entry name" value="AcylCo_DH/oxidase_C"/>
</dbReference>
<evidence type="ECO:0000256" key="2">
    <source>
        <dbReference type="ARBA" id="ARBA00009347"/>
    </source>
</evidence>
<dbReference type="Gene3D" id="2.40.110.10">
    <property type="entry name" value="Butyryl-CoA Dehydrogenase, subunit A, domain 2"/>
    <property type="match status" value="1"/>
</dbReference>
<evidence type="ECO:0000313" key="10">
    <source>
        <dbReference type="EMBL" id="EGG29877.1"/>
    </source>
</evidence>
<dbReference type="GO" id="GO:0016627">
    <property type="term" value="F:oxidoreductase activity, acting on the CH-CH group of donors"/>
    <property type="evidence" value="ECO:0007669"/>
    <property type="project" value="InterPro"/>
</dbReference>
<comment type="cofactor">
    <cofactor evidence="1 6">
        <name>FAD</name>
        <dbReference type="ChEBI" id="CHEBI:57692"/>
    </cofactor>
</comment>
<comment type="caution">
    <text evidence="10">The sequence shown here is derived from an EMBL/GenBank/DDBJ whole genome shotgun (WGS) entry which is preliminary data.</text>
</comment>
<dbReference type="GO" id="GO:0050660">
    <property type="term" value="F:flavin adenine dinucleotide binding"/>
    <property type="evidence" value="ECO:0007669"/>
    <property type="project" value="InterPro"/>
</dbReference>
<dbReference type="InterPro" id="IPR013786">
    <property type="entry name" value="AcylCoA_DH/ox_N"/>
</dbReference>
<dbReference type="PANTHER" id="PTHR43292">
    <property type="entry name" value="ACYL-COA DEHYDROGENASE"/>
    <property type="match status" value="1"/>
</dbReference>
<evidence type="ECO:0000256" key="3">
    <source>
        <dbReference type="ARBA" id="ARBA00022630"/>
    </source>
</evidence>
<dbReference type="EMBL" id="AEIG01000028">
    <property type="protein sequence ID" value="EGG29877.1"/>
    <property type="molecule type" value="Genomic_DNA"/>
</dbReference>
<proteinExistence type="inferred from homology"/>
<evidence type="ECO:0000256" key="1">
    <source>
        <dbReference type="ARBA" id="ARBA00001974"/>
    </source>
</evidence>
<comment type="similarity">
    <text evidence="2 6">Belongs to the acyl-CoA dehydrogenase family.</text>
</comment>
<protein>
    <submittedName>
        <fullName evidence="10">Acyl-CoA dehydrogenase</fullName>
    </submittedName>
</protein>
<dbReference type="InterPro" id="IPR006091">
    <property type="entry name" value="Acyl-CoA_Oxase/DH_mid-dom"/>
</dbReference>
<evidence type="ECO:0000259" key="7">
    <source>
        <dbReference type="Pfam" id="PF00441"/>
    </source>
</evidence>
<feature type="domain" description="Acyl-CoA dehydrogenase/oxidase C-terminal" evidence="7">
    <location>
        <begin position="231"/>
        <end position="384"/>
    </location>
</feature>
<dbReference type="Pfam" id="PF02771">
    <property type="entry name" value="Acyl-CoA_dh_N"/>
    <property type="match status" value="1"/>
</dbReference>
<dbReference type="InterPro" id="IPR052161">
    <property type="entry name" value="Mycobact_Acyl-CoA_DH"/>
</dbReference>
<dbReference type="SUPFAM" id="SSF56645">
    <property type="entry name" value="Acyl-CoA dehydrogenase NM domain-like"/>
    <property type="match status" value="1"/>
</dbReference>
<dbReference type="Proteomes" id="UP000005615">
    <property type="component" value="Unassembled WGS sequence"/>
</dbReference>
<name>F3L1C9_9GAMM</name>
<evidence type="ECO:0000256" key="5">
    <source>
        <dbReference type="ARBA" id="ARBA00023002"/>
    </source>
</evidence>
<keyword evidence="5 6" id="KW-0560">Oxidoreductase</keyword>
<evidence type="ECO:0000259" key="8">
    <source>
        <dbReference type="Pfam" id="PF02770"/>
    </source>
</evidence>
<organism evidence="10 11">
    <name type="scientific">Aequoribacter fuscus</name>
    <dbReference type="NCBI Taxonomy" id="2518989"/>
    <lineage>
        <taxon>Bacteria</taxon>
        <taxon>Pseudomonadati</taxon>
        <taxon>Pseudomonadota</taxon>
        <taxon>Gammaproteobacteria</taxon>
        <taxon>Cellvibrionales</taxon>
        <taxon>Halieaceae</taxon>
        <taxon>Aequoribacter</taxon>
    </lineage>
</organism>
<feature type="domain" description="Acyl-CoA oxidase/dehydrogenase middle" evidence="8">
    <location>
        <begin position="125"/>
        <end position="207"/>
    </location>
</feature>
<dbReference type="InterPro" id="IPR036250">
    <property type="entry name" value="AcylCo_DH-like_C"/>
</dbReference>
<dbReference type="OrthoDB" id="9770681at2"/>
<reference evidence="10 11" key="1">
    <citation type="journal article" date="2011" name="J. Bacteriol.">
        <title>Genome sequence of strain IMCC3088, a proteorhodopsin-containing marine bacterium belonging to the OM60/NOR5 clade.</title>
        <authorList>
            <person name="Jang Y."/>
            <person name="Oh H.M."/>
            <person name="Kang I."/>
            <person name="Lee K."/>
            <person name="Yang S.J."/>
            <person name="Cho J.C."/>
        </authorList>
    </citation>
    <scope>NUCLEOTIDE SEQUENCE [LARGE SCALE GENOMIC DNA]</scope>
    <source>
        <strain evidence="10 11">IMCC3088</strain>
    </source>
</reference>
<evidence type="ECO:0000256" key="6">
    <source>
        <dbReference type="RuleBase" id="RU362125"/>
    </source>
</evidence>
<dbReference type="eggNOG" id="COG1960">
    <property type="taxonomic scope" value="Bacteria"/>
</dbReference>
<dbReference type="Pfam" id="PF02770">
    <property type="entry name" value="Acyl-CoA_dh_M"/>
    <property type="match status" value="1"/>
</dbReference>
<feature type="domain" description="Acyl-CoA dehydrogenase/oxidase N-terminal" evidence="9">
    <location>
        <begin position="7"/>
        <end position="120"/>
    </location>
</feature>
<dbReference type="InterPro" id="IPR009100">
    <property type="entry name" value="AcylCoA_DH/oxidase_NM_dom_sf"/>
</dbReference>
<evidence type="ECO:0000259" key="9">
    <source>
        <dbReference type="Pfam" id="PF02771"/>
    </source>
</evidence>
<evidence type="ECO:0000256" key="4">
    <source>
        <dbReference type="ARBA" id="ARBA00022827"/>
    </source>
</evidence>